<protein>
    <recommendedName>
        <fullName evidence="7">Lipase</fullName>
    </recommendedName>
</protein>
<keyword evidence="12" id="KW-1185">Reference proteome</keyword>
<evidence type="ECO:0000256" key="5">
    <source>
        <dbReference type="ARBA" id="ARBA00023098"/>
    </source>
</evidence>
<feature type="domain" description="Partial AB-hydrolase lipase" evidence="10">
    <location>
        <begin position="42"/>
        <end position="94"/>
    </location>
</feature>
<keyword evidence="2 9" id="KW-0732">Signal</keyword>
<evidence type="ECO:0000256" key="1">
    <source>
        <dbReference type="ARBA" id="ARBA00010701"/>
    </source>
</evidence>
<evidence type="ECO:0000259" key="10">
    <source>
        <dbReference type="Pfam" id="PF04083"/>
    </source>
</evidence>
<evidence type="ECO:0000256" key="6">
    <source>
        <dbReference type="ARBA" id="ARBA00023180"/>
    </source>
</evidence>
<evidence type="ECO:0000256" key="9">
    <source>
        <dbReference type="SAM" id="SignalP"/>
    </source>
</evidence>
<evidence type="ECO:0000256" key="8">
    <source>
        <dbReference type="PIRSR" id="PIRSR000862-1"/>
    </source>
</evidence>
<dbReference type="GO" id="GO:0016788">
    <property type="term" value="F:hydrolase activity, acting on ester bonds"/>
    <property type="evidence" value="ECO:0007669"/>
    <property type="project" value="InterPro"/>
</dbReference>
<dbReference type="GO" id="GO:0016042">
    <property type="term" value="P:lipid catabolic process"/>
    <property type="evidence" value="ECO:0007669"/>
    <property type="project" value="UniProtKB-KW"/>
</dbReference>
<evidence type="ECO:0000256" key="2">
    <source>
        <dbReference type="ARBA" id="ARBA00022729"/>
    </source>
</evidence>
<dbReference type="PANTHER" id="PTHR11005">
    <property type="entry name" value="LYSOSOMAL ACID LIPASE-RELATED"/>
    <property type="match status" value="1"/>
</dbReference>
<dbReference type="AlphaFoldDB" id="A0A8S4SC69"/>
<comment type="caution">
    <text evidence="11">The sequence shown here is derived from an EMBL/GenBank/DDBJ whole genome shotgun (WGS) entry which is preliminary data.</text>
</comment>
<reference evidence="11" key="1">
    <citation type="submission" date="2022-03" db="EMBL/GenBank/DDBJ databases">
        <authorList>
            <person name="Lindestad O."/>
        </authorList>
    </citation>
    <scope>NUCLEOTIDE SEQUENCE</scope>
</reference>
<feature type="active site" description="Charge relay system" evidence="8">
    <location>
        <position position="375"/>
    </location>
</feature>
<dbReference type="OrthoDB" id="9974421at2759"/>
<feature type="active site" description="Nucleophile" evidence="8">
    <location>
        <position position="170"/>
    </location>
</feature>
<sequence>MNIVLILILIISSKTHVLARENIADELNSLLQRSVDGPLNFPELARNYGYQTEKYDVQTEDGYLLGLFRIPGERGLPTLLMHGLMDTSDTWLIRGNTSLGVTLACEGYDLWFGNIRGNRYSRRHVKLNPDIDTSFWDYSFHEHGFYDLPAIIDTILWKTGSKKLNAIGHSQGNTIFYILGSTRPEYNAKVNVMTALAPVCFFNNAPPPLSWLIQISPQLYELAMSSGVHEIFGNVTPIGKATKLFCSRPSIGYAVCLLGVLFPFVGFDTQELLPPFFNVIVEHNPAGTTTKNFYHFFQLGLRGRFSNFDYGPDRNLLEYNSKTPPDYNLTSVTMPIVFIAARNDKLSRIPDVENLLQQLPNVVRYTIIKRRIMNHLDYVWGAHMKAYLFPYILEVLEKFN</sequence>
<keyword evidence="6" id="KW-0325">Glycoprotein</keyword>
<gene>
    <name evidence="11" type="primary">jg7245</name>
    <name evidence="11" type="ORF">PAEG_LOCUS22766</name>
</gene>
<dbReference type="Gene3D" id="3.40.50.1820">
    <property type="entry name" value="alpha/beta hydrolase"/>
    <property type="match status" value="1"/>
</dbReference>
<accession>A0A8S4SC69</accession>
<organism evidence="11 12">
    <name type="scientific">Pararge aegeria aegeria</name>
    <dbReference type="NCBI Taxonomy" id="348720"/>
    <lineage>
        <taxon>Eukaryota</taxon>
        <taxon>Metazoa</taxon>
        <taxon>Ecdysozoa</taxon>
        <taxon>Arthropoda</taxon>
        <taxon>Hexapoda</taxon>
        <taxon>Insecta</taxon>
        <taxon>Pterygota</taxon>
        <taxon>Neoptera</taxon>
        <taxon>Endopterygota</taxon>
        <taxon>Lepidoptera</taxon>
        <taxon>Glossata</taxon>
        <taxon>Ditrysia</taxon>
        <taxon>Papilionoidea</taxon>
        <taxon>Nymphalidae</taxon>
        <taxon>Satyrinae</taxon>
        <taxon>Satyrini</taxon>
        <taxon>Parargina</taxon>
        <taxon>Pararge</taxon>
    </lineage>
</organism>
<evidence type="ECO:0000256" key="3">
    <source>
        <dbReference type="ARBA" id="ARBA00022801"/>
    </source>
</evidence>
<dbReference type="PIRSF" id="PIRSF000862">
    <property type="entry name" value="Steryl_ester_lip"/>
    <property type="match status" value="1"/>
</dbReference>
<feature type="active site" description="Charge relay system" evidence="8">
    <location>
        <position position="344"/>
    </location>
</feature>
<dbReference type="Proteomes" id="UP000838756">
    <property type="component" value="Unassembled WGS sequence"/>
</dbReference>
<dbReference type="InterPro" id="IPR029058">
    <property type="entry name" value="AB_hydrolase_fold"/>
</dbReference>
<comment type="similarity">
    <text evidence="1 7">Belongs to the AB hydrolase superfamily. Lipase family.</text>
</comment>
<dbReference type="SUPFAM" id="SSF53474">
    <property type="entry name" value="alpha/beta-Hydrolases"/>
    <property type="match status" value="1"/>
</dbReference>
<dbReference type="Pfam" id="PF04083">
    <property type="entry name" value="Abhydro_lipase"/>
    <property type="match status" value="1"/>
</dbReference>
<keyword evidence="5" id="KW-0443">Lipid metabolism</keyword>
<evidence type="ECO:0000256" key="7">
    <source>
        <dbReference type="PIRNR" id="PIRNR000862"/>
    </source>
</evidence>
<keyword evidence="4 7" id="KW-0442">Lipid degradation</keyword>
<dbReference type="InterPro" id="IPR025483">
    <property type="entry name" value="Lipase_euk"/>
</dbReference>
<feature type="chain" id="PRO_5035849988" description="Lipase" evidence="9">
    <location>
        <begin position="20"/>
        <end position="400"/>
    </location>
</feature>
<dbReference type="EMBL" id="CAKXAJ010026089">
    <property type="protein sequence ID" value="CAH2255156.1"/>
    <property type="molecule type" value="Genomic_DNA"/>
</dbReference>
<keyword evidence="3 7" id="KW-0378">Hydrolase</keyword>
<dbReference type="FunFam" id="3.40.50.1820:FF:000057">
    <property type="entry name" value="Lipase"/>
    <property type="match status" value="1"/>
</dbReference>
<proteinExistence type="inferred from homology"/>
<name>A0A8S4SC69_9NEOP</name>
<evidence type="ECO:0000256" key="4">
    <source>
        <dbReference type="ARBA" id="ARBA00022963"/>
    </source>
</evidence>
<feature type="signal peptide" evidence="9">
    <location>
        <begin position="1"/>
        <end position="19"/>
    </location>
</feature>
<dbReference type="InterPro" id="IPR006693">
    <property type="entry name" value="AB_hydrolase_lipase"/>
</dbReference>
<evidence type="ECO:0000313" key="11">
    <source>
        <dbReference type="EMBL" id="CAH2255156.1"/>
    </source>
</evidence>
<evidence type="ECO:0000313" key="12">
    <source>
        <dbReference type="Proteomes" id="UP000838756"/>
    </source>
</evidence>